<name>A0AAW6LMS6_RHOSG</name>
<dbReference type="AlphaFoldDB" id="A0AAW6LMS6"/>
<comment type="caution">
    <text evidence="3">The sequence shown here is derived from an EMBL/GenBank/DDBJ whole genome shotgun (WGS) entry which is preliminary data.</text>
</comment>
<evidence type="ECO:0000256" key="1">
    <source>
        <dbReference type="SAM" id="Coils"/>
    </source>
</evidence>
<accession>A0AAW6LMS6</accession>
<feature type="coiled-coil region" evidence="1">
    <location>
        <begin position="8"/>
        <end position="66"/>
    </location>
</feature>
<feature type="compositionally biased region" description="Basic residues" evidence="2">
    <location>
        <begin position="570"/>
        <end position="582"/>
    </location>
</feature>
<dbReference type="Pfam" id="PF26125">
    <property type="entry name" value="AcrVA2-like"/>
    <property type="match status" value="1"/>
</dbReference>
<reference evidence="3" key="1">
    <citation type="submission" date="2023-02" db="EMBL/GenBank/DDBJ databases">
        <title>A novel hydrolase synthesized by Rhodococcus erythropolis HQ is responsible for the detoxification of Zearalenone.</title>
        <authorList>
            <person name="Hu J."/>
            <person name="Xu J."/>
        </authorList>
    </citation>
    <scope>NUCLEOTIDE SEQUENCE</scope>
    <source>
        <strain evidence="3">HQ</strain>
    </source>
</reference>
<dbReference type="Proteomes" id="UP001217325">
    <property type="component" value="Unassembled WGS sequence"/>
</dbReference>
<dbReference type="EMBL" id="JARDXE010000023">
    <property type="protein sequence ID" value="MDE8648947.1"/>
    <property type="molecule type" value="Genomic_DNA"/>
</dbReference>
<organism evidence="3 4">
    <name type="scientific">Rhodococcus qingshengii</name>
    <dbReference type="NCBI Taxonomy" id="334542"/>
    <lineage>
        <taxon>Bacteria</taxon>
        <taxon>Bacillati</taxon>
        <taxon>Actinomycetota</taxon>
        <taxon>Actinomycetes</taxon>
        <taxon>Mycobacteriales</taxon>
        <taxon>Nocardiaceae</taxon>
        <taxon>Rhodococcus</taxon>
        <taxon>Rhodococcus erythropolis group</taxon>
    </lineage>
</organism>
<evidence type="ECO:0000256" key="2">
    <source>
        <dbReference type="SAM" id="MobiDB-lite"/>
    </source>
</evidence>
<feature type="region of interest" description="Disordered" evidence="2">
    <location>
        <begin position="555"/>
        <end position="582"/>
    </location>
</feature>
<proteinExistence type="predicted"/>
<sequence>MARGKHRQAKHNRDMRDAQDKLATVRAELAEEERLHEAAFKARAEADELKRELDAACADRDRACQAEVDRLGIEIAALGPWVKSHRALYQRVHDRWGRMLDPITDALGGGKTESLEAFMAVISAQDSVILQLDVADRRQISQEAATAIQRARGGRRSAQPKKHYTEAQKQMRKELLVSRLPADDHRADADVDDDTRQRALGTLFDRTPAAVSAWHPASWIAEPSPESAGSAQALGLVLGEEHTDFPEGPSIPTQAHATLSAATRNALSGLPPRQIFTTWQRAYGAGTEQALDSRIRLPIAAMPRHPIPADAASLQHWYTAAAWGSALRYAGGAGSCAPSRIAVATQAAVPFWLPPGHTLNYADSEPLSPEDRADIRLPYAQVFLAFADPLRLDAAAPSTPEVDESWEWMTRVVTDILGRGQTRSLGSMLLAGTRGFTTDRVDLCDMIEQRGARIEGLVLLADAVGRLDDEFAWCLTIPAKSGGVLGRWTLPASLDSTAFRDQVINLAAVAAWGDWHSAAEETDGHVTVRESADGESAARKDAAVRVLNVKATGRAESGAAQGTGAQVAPHIRRGHWRRQRYGPKRSLERRVRIAPVLVNAARGDIGPRVYRLPSLPREGAAVTRQR</sequence>
<protein>
    <submittedName>
        <fullName evidence="3">Uncharacterized protein</fullName>
    </submittedName>
</protein>
<evidence type="ECO:0000313" key="3">
    <source>
        <dbReference type="EMBL" id="MDE8648947.1"/>
    </source>
</evidence>
<dbReference type="InterPro" id="IPR058915">
    <property type="entry name" value="AcrVA2-like"/>
</dbReference>
<gene>
    <name evidence="3" type="ORF">PXH69_28650</name>
</gene>
<keyword evidence="1" id="KW-0175">Coiled coil</keyword>
<evidence type="ECO:0000313" key="4">
    <source>
        <dbReference type="Proteomes" id="UP001217325"/>
    </source>
</evidence>
<dbReference type="RefSeq" id="WP_275232670.1">
    <property type="nucleotide sequence ID" value="NZ_JARDXE010000023.1"/>
</dbReference>